<protein>
    <submittedName>
        <fullName evidence="1">Uncharacterized protein</fullName>
    </submittedName>
</protein>
<sequence length="185" mass="20970">MEKATLAQGQELLKLVSQSSIEKDGLQALLESGEFTTLLRKYSYNIITRFVRVDRTRTPRNAINAIKGDDFVNDSLLKHMPACGEGVEKNVEVIFFRLCRATSDNELALEYEKRGLKPDPYAVAAVNEADPKFASDYPNATHWKDVEGKWVIFYIQSVFGKPCASCSCSDLVDHNIWWWFGGVRK</sequence>
<evidence type="ECO:0000313" key="1">
    <source>
        <dbReference type="EMBL" id="OGY41310.1"/>
    </source>
</evidence>
<organism evidence="1 2">
    <name type="scientific">Candidatus Buchananbacteria bacterium RBG_13_36_9</name>
    <dbReference type="NCBI Taxonomy" id="1797530"/>
    <lineage>
        <taxon>Bacteria</taxon>
        <taxon>Candidatus Buchananiibacteriota</taxon>
    </lineage>
</organism>
<dbReference type="EMBL" id="MHHZ01000020">
    <property type="protein sequence ID" value="OGY41310.1"/>
    <property type="molecule type" value="Genomic_DNA"/>
</dbReference>
<name>A0A1G1XNZ3_9BACT</name>
<dbReference type="AlphaFoldDB" id="A0A1G1XNZ3"/>
<comment type="caution">
    <text evidence="1">The sequence shown here is derived from an EMBL/GenBank/DDBJ whole genome shotgun (WGS) entry which is preliminary data.</text>
</comment>
<accession>A0A1G1XNZ3</accession>
<proteinExistence type="predicted"/>
<gene>
    <name evidence="1" type="ORF">A2Y82_03815</name>
</gene>
<dbReference type="Proteomes" id="UP000176498">
    <property type="component" value="Unassembled WGS sequence"/>
</dbReference>
<reference evidence="1 2" key="1">
    <citation type="journal article" date="2016" name="Nat. Commun.">
        <title>Thousands of microbial genomes shed light on interconnected biogeochemical processes in an aquifer system.</title>
        <authorList>
            <person name="Anantharaman K."/>
            <person name="Brown C.T."/>
            <person name="Hug L.A."/>
            <person name="Sharon I."/>
            <person name="Castelle C.J."/>
            <person name="Probst A.J."/>
            <person name="Thomas B.C."/>
            <person name="Singh A."/>
            <person name="Wilkins M.J."/>
            <person name="Karaoz U."/>
            <person name="Brodie E.L."/>
            <person name="Williams K.H."/>
            <person name="Hubbard S.S."/>
            <person name="Banfield J.F."/>
        </authorList>
    </citation>
    <scope>NUCLEOTIDE SEQUENCE [LARGE SCALE GENOMIC DNA]</scope>
</reference>
<evidence type="ECO:0000313" key="2">
    <source>
        <dbReference type="Proteomes" id="UP000176498"/>
    </source>
</evidence>